<sequence>MNKHEIMWWMSRLTIMGTSLGLAATLAAKAYV</sequence>
<organism evidence="1 2">
    <name type="scientific">Prochlorococcus phage P-SSM7</name>
    <dbReference type="NCBI Taxonomy" id="445688"/>
    <lineage>
        <taxon>Viruses</taxon>
        <taxon>Duplodnaviria</taxon>
        <taxon>Heunggongvirae</taxon>
        <taxon>Uroviricota</taxon>
        <taxon>Caudoviricetes</taxon>
        <taxon>Pantevenvirales</taxon>
        <taxon>Kyanoviridae</taxon>
        <taxon>Palaemonvirus</taxon>
        <taxon>Palaemonvirus pssm7</taxon>
    </lineage>
</organism>
<evidence type="ECO:0000313" key="1">
    <source>
        <dbReference type="EMBL" id="ADO98990.1"/>
    </source>
</evidence>
<reference evidence="1 2" key="1">
    <citation type="journal article" date="2010" name="Environ. Microbiol.">
        <title>Genomic analysis of oceanic cyanobacterial myoviruses compared with T4-like myoviruses from diverse hosts and environments.</title>
        <authorList>
            <person name="Sullivan M.B."/>
            <person name="Huang K.H."/>
            <person name="Ignacio-Espinoza J.C."/>
            <person name="Berlin A.M."/>
            <person name="Kelly L."/>
            <person name="Weigele P.R."/>
            <person name="DeFrancesco A.S."/>
            <person name="Kern S.E."/>
            <person name="Thompson L.R."/>
            <person name="Young S."/>
            <person name="Yandava C."/>
            <person name="Fu R."/>
            <person name="Krastins B."/>
            <person name="Chase M."/>
            <person name="Sarracino D."/>
            <person name="Osburne M.S."/>
            <person name="Henn M.R."/>
            <person name="Chisholm S.W."/>
        </authorList>
    </citation>
    <scope>NUCLEOTIDE SEQUENCE [LARGE SCALE GENOMIC DNA]</scope>
    <source>
        <strain evidence="1">NATL1A-15</strain>
    </source>
</reference>
<evidence type="ECO:0000313" key="2">
    <source>
        <dbReference type="Proteomes" id="UP000006532"/>
    </source>
</evidence>
<keyword evidence="2" id="KW-1185">Reference proteome</keyword>
<gene>
    <name evidence="1" type="ORF">PSSM7_113</name>
</gene>
<dbReference type="EMBL" id="GU071103">
    <property type="protein sequence ID" value="ADO98990.1"/>
    <property type="molecule type" value="Genomic_DNA"/>
</dbReference>
<dbReference type="Proteomes" id="UP000006532">
    <property type="component" value="Segment"/>
</dbReference>
<proteinExistence type="predicted"/>
<protein>
    <submittedName>
        <fullName evidence="1">Uncharacterized protein</fullName>
    </submittedName>
</protein>
<dbReference type="GeneID" id="10329492"/>
<dbReference type="RefSeq" id="YP_004324944.1">
    <property type="nucleotide sequence ID" value="NC_015290.1"/>
</dbReference>
<name>E3SNN1_9CAUD</name>
<dbReference type="KEGG" id="vg:10329492"/>
<accession>E3SNN1</accession>